<organism evidence="3">
    <name type="scientific">hydrothermal vent metagenome</name>
    <dbReference type="NCBI Taxonomy" id="652676"/>
    <lineage>
        <taxon>unclassified sequences</taxon>
        <taxon>metagenomes</taxon>
        <taxon>ecological metagenomes</taxon>
    </lineage>
</organism>
<evidence type="ECO:0000256" key="1">
    <source>
        <dbReference type="SAM" id="Phobius"/>
    </source>
</evidence>
<feature type="transmembrane region" description="Helical" evidence="1">
    <location>
        <begin position="6"/>
        <end position="24"/>
    </location>
</feature>
<keyword evidence="1" id="KW-0472">Membrane</keyword>
<keyword evidence="1" id="KW-1133">Transmembrane helix</keyword>
<reference evidence="3" key="1">
    <citation type="submission" date="2018-06" db="EMBL/GenBank/DDBJ databases">
        <authorList>
            <person name="Zhirakovskaya E."/>
        </authorList>
    </citation>
    <scope>NUCLEOTIDE SEQUENCE</scope>
</reference>
<feature type="domain" description="DUF4340" evidence="2">
    <location>
        <begin position="65"/>
        <end position="189"/>
    </location>
</feature>
<evidence type="ECO:0000313" key="3">
    <source>
        <dbReference type="EMBL" id="VAW55005.1"/>
    </source>
</evidence>
<dbReference type="Pfam" id="PF14238">
    <property type="entry name" value="DUF4340"/>
    <property type="match status" value="1"/>
</dbReference>
<dbReference type="EMBL" id="UOFD01000082">
    <property type="protein sequence ID" value="VAW55005.1"/>
    <property type="molecule type" value="Genomic_DNA"/>
</dbReference>
<dbReference type="InterPro" id="IPR025641">
    <property type="entry name" value="DUF4340"/>
</dbReference>
<dbReference type="AlphaFoldDB" id="A0A3B0WGP1"/>
<accession>A0A3B0WGP1</accession>
<evidence type="ECO:0000259" key="2">
    <source>
        <dbReference type="Pfam" id="PF14238"/>
    </source>
</evidence>
<gene>
    <name evidence="3" type="ORF">MNBD_GAMMA06-1379</name>
</gene>
<keyword evidence="1" id="KW-0812">Transmembrane</keyword>
<name>A0A3B0WGP1_9ZZZZ</name>
<proteinExistence type="predicted"/>
<protein>
    <recommendedName>
        <fullName evidence="2">DUF4340 domain-containing protein</fullName>
    </recommendedName>
</protein>
<sequence>MHKKNILNLTLFVFALSLVSIIYFSEEKNTELEKLSTINKTDITSITIQHNEISTKIIKQKNNHWQITQPVKIPANDFRINSILKLINAPVHSKYLLSEVNLSDIGLSNPTTSIQLNEKKFIFGIINTATNLRYVQLDEFVYTIEDVYFPLLSSHFGTLVSLNLLPENSNIEKLILSNQTISKNEKDLWRSNITISADNINKTIAHWQQDQAFGVHEYLERKQLGEVFIFLKDQPQAISYLIADTDPWLILARPEIGLEYHLDGDVYKNLIAPK</sequence>